<keyword evidence="5" id="KW-1185">Reference proteome</keyword>
<dbReference type="GO" id="GO:0005634">
    <property type="term" value="C:nucleus"/>
    <property type="evidence" value="ECO:0007669"/>
    <property type="project" value="UniProtKB-SubCell"/>
</dbReference>
<dbReference type="SMART" id="SM00389">
    <property type="entry name" value="HOX"/>
    <property type="match status" value="1"/>
</dbReference>
<comment type="caution">
    <text evidence="4">The sequence shown here is derived from an EMBL/GenBank/DDBJ whole genome shotgun (WGS) entry which is preliminary data.</text>
</comment>
<feature type="DNA-binding region" description="Homeobox" evidence="1">
    <location>
        <begin position="20"/>
        <end position="83"/>
    </location>
</feature>
<evidence type="ECO:0000256" key="2">
    <source>
        <dbReference type="SAM" id="MobiDB-lite"/>
    </source>
</evidence>
<dbReference type="InterPro" id="IPR001356">
    <property type="entry name" value="HD"/>
</dbReference>
<accession>A0A9D3S2F1</accession>
<keyword evidence="1" id="KW-0539">Nucleus</keyword>
<dbReference type="EMBL" id="JAFIRN010000003">
    <property type="protein sequence ID" value="KAG5852148.1"/>
    <property type="molecule type" value="Genomic_DNA"/>
</dbReference>
<dbReference type="CDD" id="cd00086">
    <property type="entry name" value="homeodomain"/>
    <property type="match status" value="1"/>
</dbReference>
<reference evidence="4" key="1">
    <citation type="submission" date="2021-01" db="EMBL/GenBank/DDBJ databases">
        <title>A chromosome-scale assembly of European eel, Anguilla anguilla.</title>
        <authorList>
            <person name="Henkel C."/>
            <person name="Jong-Raadsen S.A."/>
            <person name="Dufour S."/>
            <person name="Weltzien F.-A."/>
            <person name="Palstra A.P."/>
            <person name="Pelster B."/>
            <person name="Spaink H.P."/>
            <person name="Van Den Thillart G.E."/>
            <person name="Jansen H."/>
            <person name="Zahm M."/>
            <person name="Klopp C."/>
            <person name="Cedric C."/>
            <person name="Louis A."/>
            <person name="Berthelot C."/>
            <person name="Parey E."/>
            <person name="Roest Crollius H."/>
            <person name="Montfort J."/>
            <person name="Robinson-Rechavi M."/>
            <person name="Bucao C."/>
            <person name="Bouchez O."/>
            <person name="Gislard M."/>
            <person name="Lluch J."/>
            <person name="Milhes M."/>
            <person name="Lampietro C."/>
            <person name="Lopez Roques C."/>
            <person name="Donnadieu C."/>
            <person name="Braasch I."/>
            <person name="Desvignes T."/>
            <person name="Postlethwait J."/>
            <person name="Bobe J."/>
            <person name="Guiguen Y."/>
            <person name="Dirks R."/>
        </authorList>
    </citation>
    <scope>NUCLEOTIDE SEQUENCE</scope>
    <source>
        <strain evidence="4">Tag_6206</strain>
        <tissue evidence="4">Liver</tissue>
    </source>
</reference>
<protein>
    <recommendedName>
        <fullName evidence="3">Homeobox domain-containing protein</fullName>
    </recommendedName>
</protein>
<evidence type="ECO:0000313" key="4">
    <source>
        <dbReference type="EMBL" id="KAG5852148.1"/>
    </source>
</evidence>
<name>A0A9D3S2F1_ANGAN</name>
<feature type="domain" description="Homeobox" evidence="3">
    <location>
        <begin position="18"/>
        <end position="82"/>
    </location>
</feature>
<feature type="compositionally biased region" description="Low complexity" evidence="2">
    <location>
        <begin position="127"/>
        <end position="165"/>
    </location>
</feature>
<feature type="compositionally biased region" description="Basic and acidic residues" evidence="2">
    <location>
        <begin position="397"/>
        <end position="408"/>
    </location>
</feature>
<comment type="subcellular location">
    <subcellularLocation>
        <location evidence="1">Nucleus</location>
    </subcellularLocation>
</comment>
<keyword evidence="1" id="KW-0238">DNA-binding</keyword>
<feature type="region of interest" description="Disordered" evidence="2">
    <location>
        <begin position="127"/>
        <end position="262"/>
    </location>
</feature>
<sequence length="430" mass="45970">MEAWQEKRTLCCPNHFSPPQMNLRSVFSAEQQQILERYYENGMTNQSKSCFQMILQCAQETKLDFSVVRTWVGNKRRKLASKVEQQNVVVAHGPPGHSAVGAGGGPLVLTPEMVASRNVQRSAPVAHLHPPASASSTSPAPSSCSPTVAGRAQQQQQRRQQQQQQQRRDRHRHLLPEPPLHPPRTALVALQGYRQGPAPAAYGGGATHTDPRSPHLEHGQPAPPHQGGSSPAQGPPPRQQLRPHPRPVQPNQEALSPGGAGGRAPVLGAAVRAAAVKVLASPLLTVPVATPPRSSGRRRPQRSSAGGGGARRLDPTGLHHGRPRGRVTQIPVRGAARHGLPSRALPTAPAAFPLPWRRGMLTTSTPGRRSWLTWGRRSGCAQEGAVAAAAVAAAVAERGHQRGYRDEPGGPAVGQPRYGTKPDWGKPPKL</sequence>
<feature type="region of interest" description="Disordered" evidence="2">
    <location>
        <begin position="287"/>
        <end position="328"/>
    </location>
</feature>
<dbReference type="PROSITE" id="PS50071">
    <property type="entry name" value="HOMEOBOX_2"/>
    <property type="match status" value="1"/>
</dbReference>
<proteinExistence type="predicted"/>
<dbReference type="Proteomes" id="UP001044222">
    <property type="component" value="Unassembled WGS sequence"/>
</dbReference>
<dbReference type="SUPFAM" id="SSF46689">
    <property type="entry name" value="Homeodomain-like"/>
    <property type="match status" value="1"/>
</dbReference>
<evidence type="ECO:0000256" key="1">
    <source>
        <dbReference type="PROSITE-ProRule" id="PRU00108"/>
    </source>
</evidence>
<organism evidence="4 5">
    <name type="scientific">Anguilla anguilla</name>
    <name type="common">European freshwater eel</name>
    <name type="synonym">Muraena anguilla</name>
    <dbReference type="NCBI Taxonomy" id="7936"/>
    <lineage>
        <taxon>Eukaryota</taxon>
        <taxon>Metazoa</taxon>
        <taxon>Chordata</taxon>
        <taxon>Craniata</taxon>
        <taxon>Vertebrata</taxon>
        <taxon>Euteleostomi</taxon>
        <taxon>Actinopterygii</taxon>
        <taxon>Neopterygii</taxon>
        <taxon>Teleostei</taxon>
        <taxon>Anguilliformes</taxon>
        <taxon>Anguillidae</taxon>
        <taxon>Anguilla</taxon>
    </lineage>
</organism>
<evidence type="ECO:0000313" key="5">
    <source>
        <dbReference type="Proteomes" id="UP001044222"/>
    </source>
</evidence>
<dbReference type="GO" id="GO:0003677">
    <property type="term" value="F:DNA binding"/>
    <property type="evidence" value="ECO:0007669"/>
    <property type="project" value="UniProtKB-UniRule"/>
</dbReference>
<feature type="compositionally biased region" description="Basic and acidic residues" evidence="2">
    <location>
        <begin position="209"/>
        <end position="218"/>
    </location>
</feature>
<keyword evidence="1" id="KW-0371">Homeobox</keyword>
<evidence type="ECO:0000259" key="3">
    <source>
        <dbReference type="PROSITE" id="PS50071"/>
    </source>
</evidence>
<dbReference type="AlphaFoldDB" id="A0A9D3S2F1"/>
<dbReference type="Gene3D" id="1.10.10.60">
    <property type="entry name" value="Homeodomain-like"/>
    <property type="match status" value="1"/>
</dbReference>
<feature type="region of interest" description="Disordered" evidence="2">
    <location>
        <begin position="396"/>
        <end position="430"/>
    </location>
</feature>
<dbReference type="InterPro" id="IPR009057">
    <property type="entry name" value="Homeodomain-like_sf"/>
</dbReference>
<gene>
    <name evidence="4" type="ORF">ANANG_G00059360</name>
</gene>